<sequence>MPGTITVGVDGTDHSLAAVDWAAAEASRRAAVLRVVFAWVWRPLDVPVAADEAVQREWAENVLREAEKRAGSAHPELTVVTQVLSDDPVPALVAEAGQTDLLVLGSRGHGALVGRLLGSVALRVLPRAGGPVVLVRRPDEKRADATATEIVVGVQDVDDDGSGPALDFAFAAAAARGVRLRAVRAWHLPPVFAWSAGSAWVGEETGGLSALERERLTEALRPWRARYPGVEVVETLELGSAGELLLSYGGSAALMVVGHRTGGEHGRARIGAVTQAVLHHAPCPVAVVPCP</sequence>
<dbReference type="Proteomes" id="UP000327000">
    <property type="component" value="Unassembled WGS sequence"/>
</dbReference>
<accession>A0A5N5W0E1</accession>
<evidence type="ECO:0000256" key="1">
    <source>
        <dbReference type="ARBA" id="ARBA00008791"/>
    </source>
</evidence>
<dbReference type="PANTHER" id="PTHR46553:SF3">
    <property type="entry name" value="ADENINE NUCLEOTIDE ALPHA HYDROLASES-LIKE SUPERFAMILY PROTEIN"/>
    <property type="match status" value="1"/>
</dbReference>
<dbReference type="PRINTS" id="PR01438">
    <property type="entry name" value="UNVRSLSTRESS"/>
</dbReference>
<evidence type="ECO:0000313" key="3">
    <source>
        <dbReference type="EMBL" id="KAB7833977.1"/>
    </source>
</evidence>
<dbReference type="EMBL" id="VOKX01000118">
    <property type="protein sequence ID" value="KAB7833977.1"/>
    <property type="molecule type" value="Genomic_DNA"/>
</dbReference>
<feature type="domain" description="UspA" evidence="2">
    <location>
        <begin position="150"/>
        <end position="289"/>
    </location>
</feature>
<dbReference type="Gene3D" id="3.40.50.620">
    <property type="entry name" value="HUPs"/>
    <property type="match status" value="2"/>
</dbReference>
<dbReference type="RefSeq" id="WP_004940481.1">
    <property type="nucleotide sequence ID" value="NZ_VOKX01000118.1"/>
</dbReference>
<dbReference type="PANTHER" id="PTHR46553">
    <property type="entry name" value="ADENINE NUCLEOTIDE ALPHA HYDROLASES-LIKE SUPERFAMILY PROTEIN"/>
    <property type="match status" value="1"/>
</dbReference>
<name>A0A5N5W0E1_STRMB</name>
<evidence type="ECO:0000259" key="2">
    <source>
        <dbReference type="Pfam" id="PF00582"/>
    </source>
</evidence>
<dbReference type="AlphaFoldDB" id="A0A5N5W0E1"/>
<feature type="domain" description="UspA" evidence="2">
    <location>
        <begin position="3"/>
        <end position="136"/>
    </location>
</feature>
<comment type="caution">
    <text evidence="3">The sequence shown here is derived from an EMBL/GenBank/DDBJ whole genome shotgun (WGS) entry which is preliminary data.</text>
</comment>
<proteinExistence type="inferred from homology"/>
<gene>
    <name evidence="3" type="ORF">FRZ00_31435</name>
</gene>
<dbReference type="SUPFAM" id="SSF52402">
    <property type="entry name" value="Adenine nucleotide alpha hydrolases-like"/>
    <property type="match status" value="2"/>
</dbReference>
<organism evidence="3 4">
    <name type="scientific">Streptomyces mobaraensis</name>
    <name type="common">Streptoverticillium mobaraense</name>
    <dbReference type="NCBI Taxonomy" id="35621"/>
    <lineage>
        <taxon>Bacteria</taxon>
        <taxon>Bacillati</taxon>
        <taxon>Actinomycetota</taxon>
        <taxon>Actinomycetes</taxon>
        <taxon>Kitasatosporales</taxon>
        <taxon>Streptomycetaceae</taxon>
        <taxon>Streptomyces</taxon>
    </lineage>
</organism>
<dbReference type="InterPro" id="IPR014729">
    <property type="entry name" value="Rossmann-like_a/b/a_fold"/>
</dbReference>
<comment type="similarity">
    <text evidence="1">Belongs to the universal stress protein A family.</text>
</comment>
<evidence type="ECO:0000313" key="4">
    <source>
        <dbReference type="Proteomes" id="UP000327000"/>
    </source>
</evidence>
<dbReference type="OrthoDB" id="4867015at2"/>
<dbReference type="InterPro" id="IPR006015">
    <property type="entry name" value="Universal_stress_UspA"/>
</dbReference>
<dbReference type="InterPro" id="IPR006016">
    <property type="entry name" value="UspA"/>
</dbReference>
<dbReference type="Pfam" id="PF00582">
    <property type="entry name" value="Usp"/>
    <property type="match status" value="2"/>
</dbReference>
<protein>
    <submittedName>
        <fullName evidence="3">Universal stress protein</fullName>
    </submittedName>
</protein>
<reference evidence="3 4" key="1">
    <citation type="journal article" date="2019" name="Microb. Cell Fact.">
        <title>Exploring novel herbicidin analogues by transcriptional regulator overexpression and MS/MS molecular networking.</title>
        <authorList>
            <person name="Shi Y."/>
            <person name="Gu R."/>
            <person name="Li Y."/>
            <person name="Wang X."/>
            <person name="Ren W."/>
            <person name="Li X."/>
            <person name="Wang L."/>
            <person name="Xie Y."/>
            <person name="Hong B."/>
        </authorList>
    </citation>
    <scope>NUCLEOTIDE SEQUENCE [LARGE SCALE GENOMIC DNA]</scope>
    <source>
        <strain evidence="3 4">US-43</strain>
    </source>
</reference>
<keyword evidence="4" id="KW-1185">Reference proteome</keyword>